<dbReference type="Proteomes" id="UP000612055">
    <property type="component" value="Unassembled WGS sequence"/>
</dbReference>
<proteinExistence type="predicted"/>
<evidence type="ECO:0000313" key="6">
    <source>
        <dbReference type="Proteomes" id="UP000612055"/>
    </source>
</evidence>
<keyword evidence="2 3" id="KW-0040">ANK repeat</keyword>
<keyword evidence="6" id="KW-1185">Reference proteome</keyword>
<keyword evidence="1" id="KW-0677">Repeat</keyword>
<dbReference type="Pfam" id="PF12796">
    <property type="entry name" value="Ank_2"/>
    <property type="match status" value="1"/>
</dbReference>
<evidence type="ECO:0000256" key="3">
    <source>
        <dbReference type="PROSITE-ProRule" id="PRU00023"/>
    </source>
</evidence>
<feature type="repeat" description="ANK" evidence="3">
    <location>
        <begin position="525"/>
        <end position="557"/>
    </location>
</feature>
<evidence type="ECO:0000256" key="2">
    <source>
        <dbReference type="ARBA" id="ARBA00023043"/>
    </source>
</evidence>
<dbReference type="SUPFAM" id="SSF48403">
    <property type="entry name" value="Ankyrin repeat"/>
    <property type="match status" value="1"/>
</dbReference>
<feature type="repeat" description="ANK" evidence="3">
    <location>
        <begin position="492"/>
        <end position="524"/>
    </location>
</feature>
<dbReference type="Gene3D" id="1.25.40.20">
    <property type="entry name" value="Ankyrin repeat-containing domain"/>
    <property type="match status" value="2"/>
</dbReference>
<protein>
    <submittedName>
        <fullName evidence="5">Uncharacterized protein</fullName>
    </submittedName>
</protein>
<feature type="compositionally biased region" description="Low complexity" evidence="4">
    <location>
        <begin position="174"/>
        <end position="184"/>
    </location>
</feature>
<dbReference type="PANTHER" id="PTHR24173:SF74">
    <property type="entry name" value="ANKYRIN REPEAT DOMAIN-CONTAINING PROTEIN 16"/>
    <property type="match status" value="1"/>
</dbReference>
<dbReference type="InterPro" id="IPR002110">
    <property type="entry name" value="Ankyrin_rpt"/>
</dbReference>
<evidence type="ECO:0000256" key="1">
    <source>
        <dbReference type="ARBA" id="ARBA00022737"/>
    </source>
</evidence>
<feature type="compositionally biased region" description="Gly residues" evidence="4">
    <location>
        <begin position="453"/>
        <end position="467"/>
    </location>
</feature>
<dbReference type="PROSITE" id="PS50297">
    <property type="entry name" value="ANK_REP_REGION"/>
    <property type="match status" value="4"/>
</dbReference>
<feature type="repeat" description="ANK" evidence="3">
    <location>
        <begin position="558"/>
        <end position="581"/>
    </location>
</feature>
<accession>A0A835Y491</accession>
<dbReference type="PANTHER" id="PTHR24173">
    <property type="entry name" value="ANKYRIN REPEAT CONTAINING"/>
    <property type="match status" value="1"/>
</dbReference>
<dbReference type="Pfam" id="PF00023">
    <property type="entry name" value="Ank"/>
    <property type="match status" value="1"/>
</dbReference>
<feature type="region of interest" description="Disordered" evidence="4">
    <location>
        <begin position="161"/>
        <end position="184"/>
    </location>
</feature>
<dbReference type="Pfam" id="PF13857">
    <property type="entry name" value="Ank_5"/>
    <property type="match status" value="1"/>
</dbReference>
<dbReference type="SMART" id="SM00248">
    <property type="entry name" value="ANK"/>
    <property type="match status" value="6"/>
</dbReference>
<evidence type="ECO:0000256" key="4">
    <source>
        <dbReference type="SAM" id="MobiDB-lite"/>
    </source>
</evidence>
<comment type="caution">
    <text evidence="5">The sequence shown here is derived from an EMBL/GenBank/DDBJ whole genome shotgun (WGS) entry which is preliminary data.</text>
</comment>
<gene>
    <name evidence="5" type="ORF">HYH03_007490</name>
</gene>
<dbReference type="InterPro" id="IPR036770">
    <property type="entry name" value="Ankyrin_rpt-contain_sf"/>
</dbReference>
<dbReference type="PROSITE" id="PS50088">
    <property type="entry name" value="ANK_REPEAT"/>
    <property type="match status" value="4"/>
</dbReference>
<dbReference type="AlphaFoldDB" id="A0A835Y491"/>
<feature type="repeat" description="ANK" evidence="3">
    <location>
        <begin position="636"/>
        <end position="660"/>
    </location>
</feature>
<name>A0A835Y491_9CHLO</name>
<organism evidence="5 6">
    <name type="scientific">Edaphochlamys debaryana</name>
    <dbReference type="NCBI Taxonomy" id="47281"/>
    <lineage>
        <taxon>Eukaryota</taxon>
        <taxon>Viridiplantae</taxon>
        <taxon>Chlorophyta</taxon>
        <taxon>core chlorophytes</taxon>
        <taxon>Chlorophyceae</taxon>
        <taxon>CS clade</taxon>
        <taxon>Chlamydomonadales</taxon>
        <taxon>Chlamydomonadales incertae sedis</taxon>
        <taxon>Edaphochlamys</taxon>
    </lineage>
</organism>
<feature type="region of interest" description="Disordered" evidence="4">
    <location>
        <begin position="429"/>
        <end position="468"/>
    </location>
</feature>
<dbReference type="OrthoDB" id="7729168at2759"/>
<sequence>MPLNPFAREFIPTGQAAPVMGKADVAEVEAPTFNLVGLPEEVVASVVSFLTAPADLASCVISCQTLKKVVRDAEVCLDGRMLGRIEGLSTGSTEELAAYRQQALRGMGKYLTNTVALLLPNVALEDSDVRDLLAALPRLQLVDLSGGRKLTHATAAALATANQPVSPAAPPSPDDGATAPAAIAPAAGPLGLGRSSGEGEGSRVLPLRAAFVQRCFQLHSGSMDGLMAAPGLACLAMSHLDLGRWPADAPAASDAAQARAQAGDVGRVEAAGAQQGPGLEVLALHNCMRLHGQALAALAAGERRGARFLLLGGCTLSLSSFVGEAAAPSLPPDVARRVAALFTPARTSSPATCAAQLGAARHLVAAALAMPRLVALELTFFPPPVVQCVRAVLAEAAREGAPAVEVWDFAQEPEEVEAARRTLARHLPRSVTPGPRVQSLGGAGGAQQLRSSGGAGPGVGAGAGAGSRRGDVLTEQMVSSVLRCAANCSSVTRSTPLHGAAERGNEAGVAALLAAGASLDARDTAGSTPLFLACFTGRVGVVQRLLAAGADPQLSNAAGETPLYIASLRGHLGCVQALLERCTAAGIAWQDVSLYGDAWTPLHAAAVANRADVAACLLQAAGASRAGELVMQANKYGQSVLHIAARKGTAELLTMLLRAGPKGVAAGARDANGDTPVDIAVKNRHAAALAEFKRMGHAAPACPARQQAAGTSAA</sequence>
<reference evidence="5" key="1">
    <citation type="journal article" date="2020" name="bioRxiv">
        <title>Comparative genomics of Chlamydomonas.</title>
        <authorList>
            <person name="Craig R.J."/>
            <person name="Hasan A.R."/>
            <person name="Ness R.W."/>
            <person name="Keightley P.D."/>
        </authorList>
    </citation>
    <scope>NUCLEOTIDE SEQUENCE</scope>
    <source>
        <strain evidence="5">CCAP 11/70</strain>
    </source>
</reference>
<dbReference type="EMBL" id="JAEHOE010000031">
    <property type="protein sequence ID" value="KAG2494438.1"/>
    <property type="molecule type" value="Genomic_DNA"/>
</dbReference>
<evidence type="ECO:0000313" key="5">
    <source>
        <dbReference type="EMBL" id="KAG2494438.1"/>
    </source>
</evidence>